<dbReference type="SUPFAM" id="SSF53649">
    <property type="entry name" value="Alkaline phosphatase-like"/>
    <property type="match status" value="1"/>
</dbReference>
<dbReference type="EMBL" id="JAODUP010002386">
    <property type="protein sequence ID" value="KAK2138803.1"/>
    <property type="molecule type" value="Genomic_DNA"/>
</dbReference>
<evidence type="ECO:0000313" key="8">
    <source>
        <dbReference type="Proteomes" id="UP001208570"/>
    </source>
</evidence>
<evidence type="ECO:0000259" key="6">
    <source>
        <dbReference type="Pfam" id="PF00884"/>
    </source>
</evidence>
<keyword evidence="4" id="KW-0106">Calcium</keyword>
<comment type="cofactor">
    <cofactor evidence="1">
        <name>Ca(2+)</name>
        <dbReference type="ChEBI" id="CHEBI:29108"/>
    </cofactor>
</comment>
<sequence>QIHTGLQHFVIRPAQPNGLPLSLPTLADCLKKQRYSTHIIGKWHLGFFKKSYTPIHRGFDSFYGYFVGAVDYFTHMRNVTISYINKQLKC</sequence>
<evidence type="ECO:0000256" key="3">
    <source>
        <dbReference type="ARBA" id="ARBA00022723"/>
    </source>
</evidence>
<comment type="similarity">
    <text evidence="2">Belongs to the sulfatase family.</text>
</comment>
<protein>
    <recommendedName>
        <fullName evidence="6">Sulfatase N-terminal domain-containing protein</fullName>
    </recommendedName>
</protein>
<dbReference type="InterPro" id="IPR000917">
    <property type="entry name" value="Sulfatase_N"/>
</dbReference>
<dbReference type="GO" id="GO:0008484">
    <property type="term" value="F:sulfuric ester hydrolase activity"/>
    <property type="evidence" value="ECO:0007669"/>
    <property type="project" value="InterPro"/>
</dbReference>
<keyword evidence="5" id="KW-0325">Glycoprotein</keyword>
<feature type="non-terminal residue" evidence="7">
    <location>
        <position position="90"/>
    </location>
</feature>
<dbReference type="InterPro" id="IPR047115">
    <property type="entry name" value="ARSB"/>
</dbReference>
<feature type="domain" description="Sulfatase N-terminal" evidence="6">
    <location>
        <begin position="14"/>
        <end position="77"/>
    </location>
</feature>
<evidence type="ECO:0000313" key="7">
    <source>
        <dbReference type="EMBL" id="KAK2138803.1"/>
    </source>
</evidence>
<dbReference type="Proteomes" id="UP001208570">
    <property type="component" value="Unassembled WGS sequence"/>
</dbReference>
<dbReference type="InterPro" id="IPR017850">
    <property type="entry name" value="Alkaline_phosphatase_core_sf"/>
</dbReference>
<dbReference type="PANTHER" id="PTHR10342">
    <property type="entry name" value="ARYLSULFATASE"/>
    <property type="match status" value="1"/>
</dbReference>
<evidence type="ECO:0000256" key="5">
    <source>
        <dbReference type="ARBA" id="ARBA00023180"/>
    </source>
</evidence>
<dbReference type="Pfam" id="PF00884">
    <property type="entry name" value="Sulfatase"/>
    <property type="match status" value="1"/>
</dbReference>
<reference evidence="7" key="1">
    <citation type="journal article" date="2023" name="Mol. Biol. Evol.">
        <title>Third-Generation Sequencing Reveals the Adaptive Role of the Epigenome in Three Deep-Sea Polychaetes.</title>
        <authorList>
            <person name="Perez M."/>
            <person name="Aroh O."/>
            <person name="Sun Y."/>
            <person name="Lan Y."/>
            <person name="Juniper S.K."/>
            <person name="Young C.R."/>
            <person name="Angers B."/>
            <person name="Qian P.Y."/>
        </authorList>
    </citation>
    <scope>NUCLEOTIDE SEQUENCE</scope>
    <source>
        <strain evidence="7">P08H-3</strain>
    </source>
</reference>
<comment type="caution">
    <text evidence="7">The sequence shown here is derived from an EMBL/GenBank/DDBJ whole genome shotgun (WGS) entry which is preliminary data.</text>
</comment>
<dbReference type="Gene3D" id="3.40.720.10">
    <property type="entry name" value="Alkaline Phosphatase, subunit A"/>
    <property type="match status" value="1"/>
</dbReference>
<evidence type="ECO:0000256" key="4">
    <source>
        <dbReference type="ARBA" id="ARBA00022837"/>
    </source>
</evidence>
<evidence type="ECO:0000256" key="2">
    <source>
        <dbReference type="ARBA" id="ARBA00008779"/>
    </source>
</evidence>
<keyword evidence="8" id="KW-1185">Reference proteome</keyword>
<evidence type="ECO:0000256" key="1">
    <source>
        <dbReference type="ARBA" id="ARBA00001913"/>
    </source>
</evidence>
<accession>A0AAD9MNK6</accession>
<organism evidence="7 8">
    <name type="scientific">Paralvinella palmiformis</name>
    <dbReference type="NCBI Taxonomy" id="53620"/>
    <lineage>
        <taxon>Eukaryota</taxon>
        <taxon>Metazoa</taxon>
        <taxon>Spiralia</taxon>
        <taxon>Lophotrochozoa</taxon>
        <taxon>Annelida</taxon>
        <taxon>Polychaeta</taxon>
        <taxon>Sedentaria</taxon>
        <taxon>Canalipalpata</taxon>
        <taxon>Terebellida</taxon>
        <taxon>Terebelliformia</taxon>
        <taxon>Alvinellidae</taxon>
        <taxon>Paralvinella</taxon>
    </lineage>
</organism>
<dbReference type="PANTHER" id="PTHR10342:SF274">
    <property type="entry name" value="ARYLSULFATASE B"/>
    <property type="match status" value="1"/>
</dbReference>
<name>A0AAD9MNK6_9ANNE</name>
<gene>
    <name evidence="7" type="ORF">LSH36_2397g00000</name>
</gene>
<keyword evidence="3" id="KW-0479">Metal-binding</keyword>
<dbReference type="GO" id="GO:0046872">
    <property type="term" value="F:metal ion binding"/>
    <property type="evidence" value="ECO:0007669"/>
    <property type="project" value="UniProtKB-KW"/>
</dbReference>
<proteinExistence type="inferred from homology"/>
<dbReference type="AlphaFoldDB" id="A0AAD9MNK6"/>